<dbReference type="SMART" id="SM00220">
    <property type="entry name" value="S_TKc"/>
    <property type="match status" value="1"/>
</dbReference>
<dbReference type="EC" id="2.7.11.1" evidence="2"/>
<comment type="similarity">
    <text evidence="1">Belongs to the protein kinase superfamily. NEK Ser/Thr protein kinase family. NIMA subfamily.</text>
</comment>
<dbReference type="PROSITE" id="PS50011">
    <property type="entry name" value="PROTEIN_KINASE_DOM"/>
    <property type="match status" value="1"/>
</dbReference>
<evidence type="ECO:0000313" key="12">
    <source>
        <dbReference type="WBParaSite" id="PSU_v2.g3442.t1"/>
    </source>
</evidence>
<organism evidence="11 12">
    <name type="scientific">Panagrolaimus superbus</name>
    <dbReference type="NCBI Taxonomy" id="310955"/>
    <lineage>
        <taxon>Eukaryota</taxon>
        <taxon>Metazoa</taxon>
        <taxon>Ecdysozoa</taxon>
        <taxon>Nematoda</taxon>
        <taxon>Chromadorea</taxon>
        <taxon>Rhabditida</taxon>
        <taxon>Tylenchina</taxon>
        <taxon>Panagrolaimomorpha</taxon>
        <taxon>Panagrolaimoidea</taxon>
        <taxon>Panagrolaimidae</taxon>
        <taxon>Panagrolaimus</taxon>
    </lineage>
</organism>
<comment type="catalytic activity">
    <reaction evidence="8">
        <text>L-threonyl-[protein] + ATP = O-phospho-L-threonyl-[protein] + ADP + H(+)</text>
        <dbReference type="Rhea" id="RHEA:46608"/>
        <dbReference type="Rhea" id="RHEA-COMP:11060"/>
        <dbReference type="Rhea" id="RHEA-COMP:11605"/>
        <dbReference type="ChEBI" id="CHEBI:15378"/>
        <dbReference type="ChEBI" id="CHEBI:30013"/>
        <dbReference type="ChEBI" id="CHEBI:30616"/>
        <dbReference type="ChEBI" id="CHEBI:61977"/>
        <dbReference type="ChEBI" id="CHEBI:456216"/>
        <dbReference type="EC" id="2.7.11.1"/>
    </reaction>
</comment>
<evidence type="ECO:0000256" key="7">
    <source>
        <dbReference type="ARBA" id="ARBA00022840"/>
    </source>
</evidence>
<keyword evidence="6" id="KW-0418">Kinase</keyword>
<dbReference type="InterPro" id="IPR008271">
    <property type="entry name" value="Ser/Thr_kinase_AS"/>
</dbReference>
<accession>A0A914YZH9</accession>
<keyword evidence="11" id="KW-1185">Reference proteome</keyword>
<dbReference type="SUPFAM" id="SSF56112">
    <property type="entry name" value="Protein kinase-like (PK-like)"/>
    <property type="match status" value="1"/>
</dbReference>
<dbReference type="InterPro" id="IPR000719">
    <property type="entry name" value="Prot_kinase_dom"/>
</dbReference>
<dbReference type="PIRSF" id="PIRSF000654">
    <property type="entry name" value="Integrin-linked_kinase"/>
    <property type="match status" value="1"/>
</dbReference>
<dbReference type="PROSITE" id="PS00108">
    <property type="entry name" value="PROTEIN_KINASE_ST"/>
    <property type="match status" value="1"/>
</dbReference>
<sequence length="253" mass="29985">MKLEIKLLDKYDDDELMENCKQEIQFLNRIKSANVIRCFESFYEKNYIYISLEFADDIDLETKINIMRQRGTIFSERKIWYYFHQICNGLKDIHHAKILHRDLKPANIFMCKNGVIKIGDLGLACLVHDETKLEKSSIGTEYYKAPERLEKDGYHFPSDIWSLGCLLYELCTFRSPFSGELSNAFSLHKRIKTAEIIQFPMNIYSEPLNFLIFSCLNIYPDERPSAEKCHFASRRMYVLWEKMFLEYKCGKIV</sequence>
<evidence type="ECO:0000256" key="6">
    <source>
        <dbReference type="ARBA" id="ARBA00022777"/>
    </source>
</evidence>
<evidence type="ECO:0000256" key="5">
    <source>
        <dbReference type="ARBA" id="ARBA00022741"/>
    </source>
</evidence>
<reference evidence="12" key="1">
    <citation type="submission" date="2022-11" db="UniProtKB">
        <authorList>
            <consortium name="WormBaseParasite"/>
        </authorList>
    </citation>
    <scope>IDENTIFICATION</scope>
</reference>
<feature type="domain" description="Protein kinase" evidence="10">
    <location>
        <begin position="1"/>
        <end position="238"/>
    </location>
</feature>
<keyword evidence="7" id="KW-0067">ATP-binding</keyword>
<evidence type="ECO:0000256" key="8">
    <source>
        <dbReference type="ARBA" id="ARBA00047899"/>
    </source>
</evidence>
<dbReference type="PANTHER" id="PTHR44899:SF3">
    <property type="entry name" value="SERINE_THREONINE-PROTEIN KINASE NEK1"/>
    <property type="match status" value="1"/>
</dbReference>
<evidence type="ECO:0000256" key="3">
    <source>
        <dbReference type="ARBA" id="ARBA00022527"/>
    </source>
</evidence>
<dbReference type="InterPro" id="IPR011009">
    <property type="entry name" value="Kinase-like_dom_sf"/>
</dbReference>
<protein>
    <recommendedName>
        <fullName evidence="2">non-specific serine/threonine protein kinase</fullName>
        <ecNumber evidence="2">2.7.11.1</ecNumber>
    </recommendedName>
</protein>
<dbReference type="AlphaFoldDB" id="A0A914YZH9"/>
<dbReference type="InterPro" id="IPR051131">
    <property type="entry name" value="NEK_Ser/Thr_kinase_NIMA"/>
</dbReference>
<dbReference type="GO" id="GO:0005524">
    <property type="term" value="F:ATP binding"/>
    <property type="evidence" value="ECO:0007669"/>
    <property type="project" value="UniProtKB-KW"/>
</dbReference>
<evidence type="ECO:0000256" key="4">
    <source>
        <dbReference type="ARBA" id="ARBA00022679"/>
    </source>
</evidence>
<dbReference type="GO" id="GO:0004674">
    <property type="term" value="F:protein serine/threonine kinase activity"/>
    <property type="evidence" value="ECO:0007669"/>
    <property type="project" value="UniProtKB-KW"/>
</dbReference>
<dbReference type="Gene3D" id="1.10.510.10">
    <property type="entry name" value="Transferase(Phosphotransferase) domain 1"/>
    <property type="match status" value="1"/>
</dbReference>
<evidence type="ECO:0000313" key="11">
    <source>
        <dbReference type="Proteomes" id="UP000887577"/>
    </source>
</evidence>
<evidence type="ECO:0000259" key="10">
    <source>
        <dbReference type="PROSITE" id="PS50011"/>
    </source>
</evidence>
<dbReference type="Pfam" id="PF00069">
    <property type="entry name" value="Pkinase"/>
    <property type="match status" value="1"/>
</dbReference>
<proteinExistence type="inferred from homology"/>
<keyword evidence="3" id="KW-0723">Serine/threonine-protein kinase</keyword>
<name>A0A914YZH9_9BILA</name>
<keyword evidence="4" id="KW-0808">Transferase</keyword>
<evidence type="ECO:0000256" key="1">
    <source>
        <dbReference type="ARBA" id="ARBA00010886"/>
    </source>
</evidence>
<dbReference type="PANTHER" id="PTHR44899">
    <property type="entry name" value="CAMK FAMILY PROTEIN KINASE"/>
    <property type="match status" value="1"/>
</dbReference>
<comment type="catalytic activity">
    <reaction evidence="9">
        <text>L-seryl-[protein] + ATP = O-phospho-L-seryl-[protein] + ADP + H(+)</text>
        <dbReference type="Rhea" id="RHEA:17989"/>
        <dbReference type="Rhea" id="RHEA-COMP:9863"/>
        <dbReference type="Rhea" id="RHEA-COMP:11604"/>
        <dbReference type="ChEBI" id="CHEBI:15378"/>
        <dbReference type="ChEBI" id="CHEBI:29999"/>
        <dbReference type="ChEBI" id="CHEBI:30616"/>
        <dbReference type="ChEBI" id="CHEBI:83421"/>
        <dbReference type="ChEBI" id="CHEBI:456216"/>
        <dbReference type="EC" id="2.7.11.1"/>
    </reaction>
</comment>
<evidence type="ECO:0000256" key="9">
    <source>
        <dbReference type="ARBA" id="ARBA00048679"/>
    </source>
</evidence>
<dbReference type="WBParaSite" id="PSU_v2.g3442.t1">
    <property type="protein sequence ID" value="PSU_v2.g3442.t1"/>
    <property type="gene ID" value="PSU_v2.g3442"/>
</dbReference>
<dbReference type="Proteomes" id="UP000887577">
    <property type="component" value="Unplaced"/>
</dbReference>
<keyword evidence="5" id="KW-0547">Nucleotide-binding</keyword>
<evidence type="ECO:0000256" key="2">
    <source>
        <dbReference type="ARBA" id="ARBA00012513"/>
    </source>
</evidence>